<dbReference type="AlphaFoldDB" id="A0A934T0W8"/>
<reference evidence="3" key="1">
    <citation type="submission" date="2021-01" db="EMBL/GenBank/DDBJ databases">
        <title>Genome sequence of strain Noviherbaspirillum sp. DKR-6.</title>
        <authorList>
            <person name="Chaudhary D.K."/>
        </authorList>
    </citation>
    <scope>NUCLEOTIDE SEQUENCE</scope>
    <source>
        <strain evidence="3">DKR-6</strain>
    </source>
</reference>
<evidence type="ECO:0000256" key="2">
    <source>
        <dbReference type="SAM" id="SignalP"/>
    </source>
</evidence>
<dbReference type="EMBL" id="JAEPBG010000004">
    <property type="protein sequence ID" value="MBK4735368.1"/>
    <property type="molecule type" value="Genomic_DNA"/>
</dbReference>
<comment type="caution">
    <text evidence="3">The sequence shown here is derived from an EMBL/GenBank/DDBJ whole genome shotgun (WGS) entry which is preliminary data.</text>
</comment>
<feature type="signal peptide" evidence="2">
    <location>
        <begin position="1"/>
        <end position="21"/>
    </location>
</feature>
<organism evidence="3 4">
    <name type="scientific">Noviherbaspirillum pedocola</name>
    <dbReference type="NCBI Taxonomy" id="2801341"/>
    <lineage>
        <taxon>Bacteria</taxon>
        <taxon>Pseudomonadati</taxon>
        <taxon>Pseudomonadota</taxon>
        <taxon>Betaproteobacteria</taxon>
        <taxon>Burkholderiales</taxon>
        <taxon>Oxalobacteraceae</taxon>
        <taxon>Noviherbaspirillum</taxon>
    </lineage>
</organism>
<keyword evidence="2" id="KW-0732">Signal</keyword>
<evidence type="ECO:0000313" key="3">
    <source>
        <dbReference type="EMBL" id="MBK4735368.1"/>
    </source>
</evidence>
<name>A0A934T0W8_9BURK</name>
<dbReference type="Proteomes" id="UP000622890">
    <property type="component" value="Unassembled WGS sequence"/>
</dbReference>
<feature type="region of interest" description="Disordered" evidence="1">
    <location>
        <begin position="47"/>
        <end position="100"/>
    </location>
</feature>
<protein>
    <submittedName>
        <fullName evidence="3">DUF4148 domain-containing protein</fullName>
    </submittedName>
</protein>
<evidence type="ECO:0000313" key="4">
    <source>
        <dbReference type="Proteomes" id="UP000622890"/>
    </source>
</evidence>
<feature type="compositionally biased region" description="Polar residues" evidence="1">
    <location>
        <begin position="91"/>
        <end position="100"/>
    </location>
</feature>
<feature type="compositionally biased region" description="Basic and acidic residues" evidence="1">
    <location>
        <begin position="57"/>
        <end position="90"/>
    </location>
</feature>
<accession>A0A934T0W8</accession>
<evidence type="ECO:0000256" key="1">
    <source>
        <dbReference type="SAM" id="MobiDB-lite"/>
    </source>
</evidence>
<keyword evidence="4" id="KW-1185">Reference proteome</keyword>
<dbReference type="InterPro" id="IPR025421">
    <property type="entry name" value="DUF4148"/>
</dbReference>
<dbReference type="Pfam" id="PF13663">
    <property type="entry name" value="DUF4148"/>
    <property type="match status" value="1"/>
</dbReference>
<sequence>MNVKQLIAAAAVFAAAGSAFAQQTEFVAPDAGFKSTLTRAEVRQDLAQAQAQGQTAMREHDGQDTIYARSDKSRQDAKIEQAKAVKEQHSKSPVNSLYFG</sequence>
<gene>
    <name evidence="3" type="ORF">JJB74_12155</name>
</gene>
<dbReference type="RefSeq" id="WP_200592134.1">
    <property type="nucleotide sequence ID" value="NZ_JAEPBG010000004.1"/>
</dbReference>
<feature type="chain" id="PRO_5037956096" evidence="2">
    <location>
        <begin position="22"/>
        <end position="100"/>
    </location>
</feature>
<proteinExistence type="predicted"/>